<reference evidence="1 2" key="1">
    <citation type="submission" date="2024-03" db="EMBL/GenBank/DDBJ databases">
        <title>Adaptation during the transition from Ophiocordyceps entomopathogen to insect associate is accompanied by gene loss and intensified selection.</title>
        <authorList>
            <person name="Ward C.M."/>
            <person name="Onetto C.A."/>
            <person name="Borneman A.R."/>
        </authorList>
    </citation>
    <scope>NUCLEOTIDE SEQUENCE [LARGE SCALE GENOMIC DNA]</scope>
    <source>
        <strain evidence="1">AWRI1</strain>
        <tissue evidence="1">Single Adult Female</tissue>
    </source>
</reference>
<dbReference type="Proteomes" id="UP001367676">
    <property type="component" value="Unassembled WGS sequence"/>
</dbReference>
<proteinExistence type="predicted"/>
<protein>
    <submittedName>
        <fullName evidence="1">Uncharacterized protein</fullName>
    </submittedName>
</protein>
<gene>
    <name evidence="1" type="ORF">V9T40_011773</name>
</gene>
<keyword evidence="2" id="KW-1185">Reference proteome</keyword>
<dbReference type="EMBL" id="JBBCAQ010000036">
    <property type="protein sequence ID" value="KAK7575487.1"/>
    <property type="molecule type" value="Genomic_DNA"/>
</dbReference>
<evidence type="ECO:0000313" key="1">
    <source>
        <dbReference type="EMBL" id="KAK7575487.1"/>
    </source>
</evidence>
<sequence length="154" mass="16392">MTRLILSNFRSSSVASRRVASIIMRSLICHSTKLLKGPATGYRLSASSLDGVIILATYTCFTAALAADAAPRTPTPPDPAPCGNCLGSAASAKLDEYILDRSWGWPSAISRTCTRKSYPRDLNEVLYTSVVVSARLFKATPQVENLAADAAPAN</sequence>
<name>A0AAN9TJA9_9HEMI</name>
<accession>A0AAN9TJA9</accession>
<organism evidence="1 2">
    <name type="scientific">Parthenolecanium corni</name>
    <dbReference type="NCBI Taxonomy" id="536013"/>
    <lineage>
        <taxon>Eukaryota</taxon>
        <taxon>Metazoa</taxon>
        <taxon>Ecdysozoa</taxon>
        <taxon>Arthropoda</taxon>
        <taxon>Hexapoda</taxon>
        <taxon>Insecta</taxon>
        <taxon>Pterygota</taxon>
        <taxon>Neoptera</taxon>
        <taxon>Paraneoptera</taxon>
        <taxon>Hemiptera</taxon>
        <taxon>Sternorrhyncha</taxon>
        <taxon>Coccoidea</taxon>
        <taxon>Coccidae</taxon>
        <taxon>Parthenolecanium</taxon>
    </lineage>
</organism>
<dbReference type="AlphaFoldDB" id="A0AAN9TJA9"/>
<evidence type="ECO:0000313" key="2">
    <source>
        <dbReference type="Proteomes" id="UP001367676"/>
    </source>
</evidence>
<comment type="caution">
    <text evidence="1">The sequence shown here is derived from an EMBL/GenBank/DDBJ whole genome shotgun (WGS) entry which is preliminary data.</text>
</comment>